<evidence type="ECO:0000313" key="4">
    <source>
        <dbReference type="Proteomes" id="UP001320831"/>
    </source>
</evidence>
<keyword evidence="4" id="KW-1185">Reference proteome</keyword>
<evidence type="ECO:0000313" key="3">
    <source>
        <dbReference type="EMBL" id="MCT7378186.1"/>
    </source>
</evidence>
<keyword evidence="2" id="KW-0732">Signal</keyword>
<sequence>MRKLLMATSALILLGAVPGFAQNDEFRVWRLLPDGQTMAAGDCVEIQPGTGAFEPSDQGDEPTPDVVQTECPTGMVPAESFTTGAIGDGDAGTELFEPSDQSDEPVPDVQD</sequence>
<organism evidence="3 4">
    <name type="scientific">Chelativorans salis</name>
    <dbReference type="NCBI Taxonomy" id="2978478"/>
    <lineage>
        <taxon>Bacteria</taxon>
        <taxon>Pseudomonadati</taxon>
        <taxon>Pseudomonadota</taxon>
        <taxon>Alphaproteobacteria</taxon>
        <taxon>Hyphomicrobiales</taxon>
        <taxon>Phyllobacteriaceae</taxon>
        <taxon>Chelativorans</taxon>
    </lineage>
</organism>
<evidence type="ECO:0000256" key="1">
    <source>
        <dbReference type="SAM" id="MobiDB-lite"/>
    </source>
</evidence>
<feature type="compositionally biased region" description="Acidic residues" evidence="1">
    <location>
        <begin position="100"/>
        <end position="111"/>
    </location>
</feature>
<dbReference type="Proteomes" id="UP001320831">
    <property type="component" value="Unassembled WGS sequence"/>
</dbReference>
<reference evidence="3 4" key="1">
    <citation type="submission" date="2022-09" db="EMBL/GenBank/DDBJ databases">
        <title>Chelativorans salina sp. nov., a novel slightly halophilic bacterium isolated from a saline lake sediment enrichment.</title>
        <authorList>
            <person name="Gao L."/>
            <person name="Fang B.-Z."/>
            <person name="Li W.-J."/>
        </authorList>
    </citation>
    <scope>NUCLEOTIDE SEQUENCE [LARGE SCALE GENOMIC DNA]</scope>
    <source>
        <strain evidence="3 4">EGI FJ00035</strain>
    </source>
</reference>
<feature type="chain" id="PRO_5047529787" evidence="2">
    <location>
        <begin position="22"/>
        <end position="111"/>
    </location>
</feature>
<gene>
    <name evidence="3" type="ORF">N5A92_24535</name>
</gene>
<feature type="region of interest" description="Disordered" evidence="1">
    <location>
        <begin position="75"/>
        <end position="111"/>
    </location>
</feature>
<evidence type="ECO:0000256" key="2">
    <source>
        <dbReference type="SAM" id="SignalP"/>
    </source>
</evidence>
<proteinExistence type="predicted"/>
<name>A0ABT2LUI3_9HYPH</name>
<comment type="caution">
    <text evidence="3">The sequence shown here is derived from an EMBL/GenBank/DDBJ whole genome shotgun (WGS) entry which is preliminary data.</text>
</comment>
<dbReference type="EMBL" id="JAOCZP010000011">
    <property type="protein sequence ID" value="MCT7378186.1"/>
    <property type="molecule type" value="Genomic_DNA"/>
</dbReference>
<protein>
    <submittedName>
        <fullName evidence="3">Uncharacterized protein</fullName>
    </submittedName>
</protein>
<feature type="signal peptide" evidence="2">
    <location>
        <begin position="1"/>
        <end position="21"/>
    </location>
</feature>
<dbReference type="RefSeq" id="WP_260907025.1">
    <property type="nucleotide sequence ID" value="NZ_JAOCZP010000011.1"/>
</dbReference>
<accession>A0ABT2LUI3</accession>